<dbReference type="EMBL" id="JAYMYQ010000005">
    <property type="protein sequence ID" value="KAK7329599.1"/>
    <property type="molecule type" value="Genomic_DNA"/>
</dbReference>
<protein>
    <submittedName>
        <fullName evidence="1">Uncharacterized protein</fullName>
    </submittedName>
</protein>
<accession>A0AAN9QC47</accession>
<proteinExistence type="predicted"/>
<sequence>MGLWGYRINAGTAPLWPHANWSGTFYHPESFLGIIRKGSLHLHPFFSLSYVTFTSTQLKTTALCYCKWHIFKVFTESSRAPRIDFEREK</sequence>
<organism evidence="1 2">
    <name type="scientific">Canavalia gladiata</name>
    <name type="common">Sword bean</name>
    <name type="synonym">Dolichos gladiatus</name>
    <dbReference type="NCBI Taxonomy" id="3824"/>
    <lineage>
        <taxon>Eukaryota</taxon>
        <taxon>Viridiplantae</taxon>
        <taxon>Streptophyta</taxon>
        <taxon>Embryophyta</taxon>
        <taxon>Tracheophyta</taxon>
        <taxon>Spermatophyta</taxon>
        <taxon>Magnoliopsida</taxon>
        <taxon>eudicotyledons</taxon>
        <taxon>Gunneridae</taxon>
        <taxon>Pentapetalae</taxon>
        <taxon>rosids</taxon>
        <taxon>fabids</taxon>
        <taxon>Fabales</taxon>
        <taxon>Fabaceae</taxon>
        <taxon>Papilionoideae</taxon>
        <taxon>50 kb inversion clade</taxon>
        <taxon>NPAAA clade</taxon>
        <taxon>indigoferoid/millettioid clade</taxon>
        <taxon>Phaseoleae</taxon>
        <taxon>Canavalia</taxon>
    </lineage>
</organism>
<reference evidence="1 2" key="1">
    <citation type="submission" date="2024-01" db="EMBL/GenBank/DDBJ databases">
        <title>The genomes of 5 underutilized Papilionoideae crops provide insights into root nodulation and disease resistanc.</title>
        <authorList>
            <person name="Jiang F."/>
        </authorList>
    </citation>
    <scope>NUCLEOTIDE SEQUENCE [LARGE SCALE GENOMIC DNA]</scope>
    <source>
        <strain evidence="1">LVBAO_FW01</strain>
        <tissue evidence="1">Leaves</tissue>
    </source>
</reference>
<dbReference type="Proteomes" id="UP001367508">
    <property type="component" value="Unassembled WGS sequence"/>
</dbReference>
<name>A0AAN9QC47_CANGL</name>
<evidence type="ECO:0000313" key="1">
    <source>
        <dbReference type="EMBL" id="KAK7329599.1"/>
    </source>
</evidence>
<evidence type="ECO:0000313" key="2">
    <source>
        <dbReference type="Proteomes" id="UP001367508"/>
    </source>
</evidence>
<keyword evidence="2" id="KW-1185">Reference proteome</keyword>
<gene>
    <name evidence="1" type="ORF">VNO77_23769</name>
</gene>
<dbReference type="AlphaFoldDB" id="A0AAN9QC47"/>
<comment type="caution">
    <text evidence="1">The sequence shown here is derived from an EMBL/GenBank/DDBJ whole genome shotgun (WGS) entry which is preliminary data.</text>
</comment>